<dbReference type="InterPro" id="IPR036689">
    <property type="entry name" value="ESAT-6-like_sf"/>
</dbReference>
<feature type="region of interest" description="Disordered" evidence="1">
    <location>
        <begin position="219"/>
        <end position="996"/>
    </location>
</feature>
<feature type="compositionally biased region" description="Pro residues" evidence="1">
    <location>
        <begin position="348"/>
        <end position="362"/>
    </location>
</feature>
<dbReference type="RefSeq" id="WP_377869895.1">
    <property type="nucleotide sequence ID" value="NZ_JBHMAY010000017.1"/>
</dbReference>
<gene>
    <name evidence="2" type="ORF">ACFORO_12950</name>
</gene>
<dbReference type="Proteomes" id="UP001595764">
    <property type="component" value="Unassembled WGS sequence"/>
</dbReference>
<evidence type="ECO:0000313" key="2">
    <source>
        <dbReference type="EMBL" id="MFC3511078.1"/>
    </source>
</evidence>
<dbReference type="PRINTS" id="PR01217">
    <property type="entry name" value="PRICHEXTENSN"/>
</dbReference>
<dbReference type="PANTHER" id="PTHR45691:SF6">
    <property type="entry name" value="PROTEIN DIAPHANOUS"/>
    <property type="match status" value="1"/>
</dbReference>
<feature type="compositionally biased region" description="Polar residues" evidence="1">
    <location>
        <begin position="7"/>
        <end position="32"/>
    </location>
</feature>
<feature type="compositionally biased region" description="Basic and acidic residues" evidence="1">
    <location>
        <begin position="1138"/>
        <end position="1150"/>
    </location>
</feature>
<sequence>MADDNNTHGFTSDDNGVWPDTTQTGNQNSTGDPSKDFDGLTWKQIEAAILGGGSLSGGQDNRDKAYGNVNWQSLQDAAGVFQETQQNLAMVAQSIQDQTAALAGPDGPWKGDAATKFKDMMTALGNKFSDLADRIGDGGGSNNVPNNLVNSAAYLKWAQDTIRYIDSYYASQVLAQGSKYHLSDGRAYISQFPEAVEMMTNDMRKVGGQLAQKYNTVHVNAGKTTPPPTPGGGDGNTPKPPPPPPTPPPPPPTPQPPPPVTQPPPPPTSPPPPPVTQPPPAPKPPPVSPPPGGGNGAPPPVNKATIPPPPNGVNGPGGPGGSNVPPPLKNALVSPPPGDLKGPGGNGTPPPITAASIPPPPNGVGGNKSPNPQKPPGSEVNPPSIPAPPGDSGSVKPPKVSPPPGDVSGGNNLKSPSIPAPPGASGNNMGGHVNPPSVPAPPGSSGGSGHVNPASIPPPPGDSGGNLANNALNPAHLPPGLSNPPGNQNPGGSGIPMMPPGGMGGGGGLNPPSAERPDSSGLLGNIKKPWISPPPDGIGNPDSHGETPPLSSAKWAPPPGASGGTGDGASGNSVGGPGDSGPGAIKGLGESELPKVPNPVGNHEQVPGGGTPPMMPPGGMGGGSGMNTPAAERPDSSGLLGSIKKPWISPPPDGIGNPDAHGDTPPLHSAKWAPPPGASGGTGDGASSNGVGEPVGPGVKGLGESDLPKLPDPVANHEQQQLPASGTPPMVPPGGMGGGSGMNTPAAERPDSSGLLGNVQEPWLSAPPDGIGNPDAHGDTPPLHSAKWAPPPGANGGTGDGASGNGVGGPGSEPIDPGMKGRGESDLPKLPDPVANHEQQQLPASGTPPMVPPGGMGGGSGMNTPAAERPDSSGLLGNVQEPWTADLPGGVGDPSTSGETPPNESAGWAPPAPGMPMVPPGNTGNGTPAERPDSAGLLGDVQQPWTASTPAGIGNPSAQGQTPPSTSAGWATGAGIPIVPPVSNGTSTPERPESAGLLTEVQEPWVPSSTVDAPANTGWAATSNDNDLVRIAVVQPLDHEDTSAWDVGTAEFLPALLPVATAADERQEEIATDFLQRTDEPWRPNQADEEPALGTYQRVRGGPAEVVPDELPTCGDSPEPEEPEADTAEEETEEEEERTMADLLRQDDAAWGKPARRSSPGVLE</sequence>
<feature type="compositionally biased region" description="Acidic residues" evidence="1">
    <location>
        <begin position="1118"/>
        <end position="1137"/>
    </location>
</feature>
<feature type="compositionally biased region" description="Pro residues" evidence="1">
    <location>
        <begin position="238"/>
        <end position="311"/>
    </location>
</feature>
<feature type="compositionally biased region" description="Basic and acidic residues" evidence="1">
    <location>
        <begin position="819"/>
        <end position="829"/>
    </location>
</feature>
<organism evidence="2 3">
    <name type="scientific">Amycolatopsis halotolerans</name>
    <dbReference type="NCBI Taxonomy" id="330083"/>
    <lineage>
        <taxon>Bacteria</taxon>
        <taxon>Bacillati</taxon>
        <taxon>Actinomycetota</taxon>
        <taxon>Actinomycetes</taxon>
        <taxon>Pseudonocardiales</taxon>
        <taxon>Pseudonocardiaceae</taxon>
        <taxon>Amycolatopsis</taxon>
    </lineage>
</organism>
<feature type="compositionally biased region" description="Pro residues" evidence="1">
    <location>
        <begin position="910"/>
        <end position="919"/>
    </location>
</feature>
<feature type="compositionally biased region" description="Low complexity" evidence="1">
    <location>
        <begin position="465"/>
        <end position="488"/>
    </location>
</feature>
<dbReference type="SUPFAM" id="SSF140453">
    <property type="entry name" value="EsxAB dimer-like"/>
    <property type="match status" value="1"/>
</dbReference>
<dbReference type="PANTHER" id="PTHR45691">
    <property type="entry name" value="PROTEIN DIAPHANOUS"/>
    <property type="match status" value="1"/>
</dbReference>
<feature type="region of interest" description="Disordered" evidence="1">
    <location>
        <begin position="1075"/>
        <end position="1164"/>
    </location>
</feature>
<feature type="compositionally biased region" description="Polar residues" evidence="1">
    <location>
        <begin position="894"/>
        <end position="903"/>
    </location>
</feature>
<feature type="compositionally biased region" description="Gly residues" evidence="1">
    <location>
        <begin position="794"/>
        <end position="811"/>
    </location>
</feature>
<feature type="region of interest" description="Disordered" evidence="1">
    <location>
        <begin position="1"/>
        <end position="38"/>
    </location>
</feature>
<feature type="compositionally biased region" description="Polar residues" evidence="1">
    <location>
        <begin position="956"/>
        <end position="969"/>
    </location>
</feature>
<name>A0ABV7QFF2_9PSEU</name>
<dbReference type="EMBL" id="JBHRWI010000016">
    <property type="protein sequence ID" value="MFC3511078.1"/>
    <property type="molecule type" value="Genomic_DNA"/>
</dbReference>
<accession>A0ABV7QFF2</accession>
<feature type="compositionally biased region" description="Pro residues" evidence="1">
    <location>
        <begin position="324"/>
        <end position="338"/>
    </location>
</feature>
<dbReference type="InterPro" id="IPR051412">
    <property type="entry name" value="Formin_Homology_Diaphanous_sf"/>
</dbReference>
<feature type="compositionally biased region" description="Low complexity" evidence="1">
    <location>
        <begin position="423"/>
        <end position="435"/>
    </location>
</feature>
<evidence type="ECO:0000256" key="1">
    <source>
        <dbReference type="SAM" id="MobiDB-lite"/>
    </source>
</evidence>
<reference evidence="3" key="1">
    <citation type="journal article" date="2019" name="Int. J. Syst. Evol. Microbiol.">
        <title>The Global Catalogue of Microorganisms (GCM) 10K type strain sequencing project: providing services to taxonomists for standard genome sequencing and annotation.</title>
        <authorList>
            <consortium name="The Broad Institute Genomics Platform"/>
            <consortium name="The Broad Institute Genome Sequencing Center for Infectious Disease"/>
            <person name="Wu L."/>
            <person name="Ma J."/>
        </authorList>
    </citation>
    <scope>NUCLEOTIDE SEQUENCE [LARGE SCALE GENOMIC DNA]</scope>
    <source>
        <strain evidence="3">CGMCC 4.7682</strain>
    </source>
</reference>
<keyword evidence="3" id="KW-1185">Reference proteome</keyword>
<evidence type="ECO:0000313" key="3">
    <source>
        <dbReference type="Proteomes" id="UP001595764"/>
    </source>
</evidence>
<proteinExistence type="predicted"/>
<protein>
    <submittedName>
        <fullName evidence="2">Uncharacterized protein</fullName>
    </submittedName>
</protein>
<dbReference type="Gene3D" id="1.10.287.1060">
    <property type="entry name" value="ESAT-6-like"/>
    <property type="match status" value="1"/>
</dbReference>
<feature type="compositionally biased region" description="Gly residues" evidence="1">
    <location>
        <begin position="561"/>
        <end position="586"/>
    </location>
</feature>
<comment type="caution">
    <text evidence="2">The sequence shown here is derived from an EMBL/GenBank/DDBJ whole genome shotgun (WGS) entry which is preliminary data.</text>
</comment>